<evidence type="ECO:0008006" key="4">
    <source>
        <dbReference type="Google" id="ProtNLM"/>
    </source>
</evidence>
<gene>
    <name evidence="2" type="ORF">SALB_07502</name>
</gene>
<dbReference type="EMBL" id="BHXC01000007">
    <property type="protein sequence ID" value="GCB94701.1"/>
    <property type="molecule type" value="Genomic_DNA"/>
</dbReference>
<sequence>MKYGLRKAKADNVVSKGSPRVDPQVVSATNQEVVLRDCVDSTRWLEYKLNGELKNDVPGGHEKAEATVRLSDGMWKVSKLYLHAAGSC</sequence>
<protein>
    <recommendedName>
        <fullName evidence="4">SnoaL-like domain-containing protein</fullName>
    </recommendedName>
</protein>
<evidence type="ECO:0000256" key="1">
    <source>
        <dbReference type="SAM" id="MobiDB-lite"/>
    </source>
</evidence>
<dbReference type="AlphaFoldDB" id="A0A401RAM2"/>
<organism evidence="2 3">
    <name type="scientific">Streptomyces noursei</name>
    <name type="common">Streptomyces albulus</name>
    <dbReference type="NCBI Taxonomy" id="1971"/>
    <lineage>
        <taxon>Bacteria</taxon>
        <taxon>Bacillati</taxon>
        <taxon>Actinomycetota</taxon>
        <taxon>Actinomycetes</taxon>
        <taxon>Kitasatosporales</taxon>
        <taxon>Streptomycetaceae</taxon>
        <taxon>Streptomyces</taxon>
    </lineage>
</organism>
<accession>A0A401RAM2</accession>
<name>A0A401RAM2_STRNR</name>
<comment type="caution">
    <text evidence="2">The sequence shown here is derived from an EMBL/GenBank/DDBJ whole genome shotgun (WGS) entry which is preliminary data.</text>
</comment>
<proteinExistence type="predicted"/>
<feature type="region of interest" description="Disordered" evidence="1">
    <location>
        <begin position="1"/>
        <end position="21"/>
    </location>
</feature>
<reference evidence="2 3" key="1">
    <citation type="journal article" date="2019" name="Microbiol. Resour. Announc.">
        <title>Draft Genome Sequence of the Most Traditional epsilon-Poly-l-Lysine Producer, Streptomyces albulus NBRC14147.</title>
        <authorList>
            <person name="Yamanaka K."/>
            <person name="Hamano Y."/>
        </authorList>
    </citation>
    <scope>NUCLEOTIDE SEQUENCE [LARGE SCALE GENOMIC DNA]</scope>
    <source>
        <strain evidence="2 3">NBRC 14147</strain>
    </source>
</reference>
<evidence type="ECO:0000313" key="2">
    <source>
        <dbReference type="EMBL" id="GCB94701.1"/>
    </source>
</evidence>
<dbReference type="Proteomes" id="UP000288351">
    <property type="component" value="Unassembled WGS sequence"/>
</dbReference>
<evidence type="ECO:0000313" key="3">
    <source>
        <dbReference type="Proteomes" id="UP000288351"/>
    </source>
</evidence>